<proteinExistence type="predicted"/>
<dbReference type="AlphaFoldDB" id="A0A7K9YJI8"/>
<keyword evidence="2" id="KW-1185">Reference proteome</keyword>
<sequence length="117" mass="12799">RAEGAAGTMMPGETQLPPAGIAAAVPCKNCGVLQQNINEYVAALVALKQKMINGDRLLTEYQQKCTDILYFSISSLIEISALRCQVEQMLQKILPLENGQKELGSLKAELEEKKVCF</sequence>
<dbReference type="EMBL" id="VXAB01006846">
    <property type="protein sequence ID" value="NXJ09858.1"/>
    <property type="molecule type" value="Genomic_DNA"/>
</dbReference>
<dbReference type="Proteomes" id="UP000522663">
    <property type="component" value="Unassembled WGS sequence"/>
</dbReference>
<feature type="non-terminal residue" evidence="1">
    <location>
        <position position="117"/>
    </location>
</feature>
<evidence type="ECO:0000313" key="1">
    <source>
        <dbReference type="EMBL" id="NXJ09858.1"/>
    </source>
</evidence>
<comment type="caution">
    <text evidence="1">The sequence shown here is derived from an EMBL/GenBank/DDBJ whole genome shotgun (WGS) entry which is preliminary data.</text>
</comment>
<dbReference type="OrthoDB" id="9116148at2759"/>
<dbReference type="PANTHER" id="PTHR11852:SF4">
    <property type="entry name" value="LITTLE ELONGATION COMPLEX SUBUNIT 1"/>
    <property type="match status" value="1"/>
</dbReference>
<evidence type="ECO:0000313" key="2">
    <source>
        <dbReference type="Proteomes" id="UP000522663"/>
    </source>
</evidence>
<name>A0A7K9YJI8_9GALL</name>
<feature type="non-terminal residue" evidence="1">
    <location>
        <position position="1"/>
    </location>
</feature>
<reference evidence="1 2" key="1">
    <citation type="submission" date="2019-09" db="EMBL/GenBank/DDBJ databases">
        <title>Bird 10,000 Genomes (B10K) Project - Family phase.</title>
        <authorList>
            <person name="Zhang G."/>
        </authorList>
    </citation>
    <scope>NUCLEOTIDE SEQUENCE [LARGE SCALE GENOMIC DNA]</scope>
    <source>
        <strain evidence="1">B10K-DU-001-53</strain>
        <tissue evidence="1">Muscle</tissue>
    </source>
</reference>
<organism evidence="1 2">
    <name type="scientific">Odontophorus gujanensis</name>
    <name type="common">marbled wood quail</name>
    <dbReference type="NCBI Taxonomy" id="886794"/>
    <lineage>
        <taxon>Eukaryota</taxon>
        <taxon>Metazoa</taxon>
        <taxon>Chordata</taxon>
        <taxon>Craniata</taxon>
        <taxon>Vertebrata</taxon>
        <taxon>Euteleostomi</taxon>
        <taxon>Archelosauria</taxon>
        <taxon>Archosauria</taxon>
        <taxon>Dinosauria</taxon>
        <taxon>Saurischia</taxon>
        <taxon>Theropoda</taxon>
        <taxon>Coelurosauria</taxon>
        <taxon>Aves</taxon>
        <taxon>Neognathae</taxon>
        <taxon>Galloanserae</taxon>
        <taxon>Galliformes</taxon>
        <taxon>Odontophoridae</taxon>
        <taxon>Odontophorus</taxon>
    </lineage>
</organism>
<gene>
    <name evidence="1" type="primary">Ice1_0</name>
    <name evidence="1" type="ORF">ODOGUJ_R00968</name>
</gene>
<protein>
    <submittedName>
        <fullName evidence="1">ICE1 protein</fullName>
    </submittedName>
</protein>
<dbReference type="PANTHER" id="PTHR11852">
    <property type="entry name" value="PLATELET-ACTIVATING FACTOR ACETYLHYDROLASE"/>
    <property type="match status" value="1"/>
</dbReference>
<accession>A0A7K9YJI8</accession>